<dbReference type="GO" id="GO:0003677">
    <property type="term" value="F:DNA binding"/>
    <property type="evidence" value="ECO:0007669"/>
    <property type="project" value="UniProtKB-KW"/>
</dbReference>
<dbReference type="Gene3D" id="1.10.260.40">
    <property type="entry name" value="lambda repressor-like DNA-binding domains"/>
    <property type="match status" value="1"/>
</dbReference>
<dbReference type="GO" id="GO:0003700">
    <property type="term" value="F:DNA-binding transcription factor activity"/>
    <property type="evidence" value="ECO:0007669"/>
    <property type="project" value="TreeGrafter"/>
</dbReference>
<dbReference type="Proteomes" id="UP001108123">
    <property type="component" value="Unassembled WGS sequence"/>
</dbReference>
<dbReference type="PROSITE" id="PS50943">
    <property type="entry name" value="HTH_CROC1"/>
    <property type="match status" value="1"/>
</dbReference>
<evidence type="ECO:0000313" key="3">
    <source>
        <dbReference type="EMBL" id="MCG4566129.1"/>
    </source>
</evidence>
<dbReference type="SUPFAM" id="SSF47413">
    <property type="entry name" value="lambda repressor-like DNA-binding domains"/>
    <property type="match status" value="1"/>
</dbReference>
<evidence type="ECO:0000313" key="4">
    <source>
        <dbReference type="Proteomes" id="UP001108123"/>
    </source>
</evidence>
<dbReference type="InterPro" id="IPR050807">
    <property type="entry name" value="TransReg_Diox_bact_type"/>
</dbReference>
<comment type="caution">
    <text evidence="3">The sequence shown here is derived from an EMBL/GenBank/DDBJ whole genome shotgun (WGS) entry which is preliminary data.</text>
</comment>
<dbReference type="GO" id="GO:0005829">
    <property type="term" value="C:cytosol"/>
    <property type="evidence" value="ECO:0007669"/>
    <property type="project" value="TreeGrafter"/>
</dbReference>
<reference evidence="3" key="1">
    <citation type="submission" date="2022-01" db="EMBL/GenBank/DDBJ databases">
        <title>Collection of gut derived symbiotic bacterial strains cultured from healthy donors.</title>
        <authorList>
            <person name="Lin H."/>
            <person name="Kohout C."/>
            <person name="Waligurski E."/>
            <person name="Pamer E.G."/>
        </authorList>
    </citation>
    <scope>NUCLEOTIDE SEQUENCE</scope>
    <source>
        <strain evidence="3">MSK.14.39</strain>
    </source>
</reference>
<dbReference type="PANTHER" id="PTHR46797:SF1">
    <property type="entry name" value="METHYLPHOSPHONATE SYNTHASE"/>
    <property type="match status" value="1"/>
</dbReference>
<dbReference type="RefSeq" id="WP_226809023.1">
    <property type="nucleotide sequence ID" value="NZ_JAJBNW010000149.1"/>
</dbReference>
<dbReference type="InterPro" id="IPR010982">
    <property type="entry name" value="Lambda_DNA-bd_dom_sf"/>
</dbReference>
<evidence type="ECO:0000256" key="1">
    <source>
        <dbReference type="ARBA" id="ARBA00023125"/>
    </source>
</evidence>
<evidence type="ECO:0000259" key="2">
    <source>
        <dbReference type="PROSITE" id="PS50943"/>
    </source>
</evidence>
<feature type="domain" description="HTH cro/C1-type" evidence="2">
    <location>
        <begin position="10"/>
        <end position="65"/>
    </location>
</feature>
<organism evidence="3 4">
    <name type="scientific">Anaerosalibacter bizertensis</name>
    <dbReference type="NCBI Taxonomy" id="932217"/>
    <lineage>
        <taxon>Bacteria</taxon>
        <taxon>Bacillati</taxon>
        <taxon>Bacillota</taxon>
        <taxon>Tissierellia</taxon>
        <taxon>Tissierellales</taxon>
        <taxon>Sporanaerobacteraceae</taxon>
        <taxon>Anaerosalibacter</taxon>
    </lineage>
</organism>
<keyword evidence="1" id="KW-0238">DNA-binding</keyword>
<dbReference type="InterPro" id="IPR001387">
    <property type="entry name" value="Cro/C1-type_HTH"/>
</dbReference>
<gene>
    <name evidence="3" type="ORF">L0P62_11900</name>
</gene>
<proteinExistence type="predicted"/>
<accession>A0A9Q4AEQ3</accession>
<dbReference type="PANTHER" id="PTHR46797">
    <property type="entry name" value="HTH-TYPE TRANSCRIPTIONAL REGULATOR"/>
    <property type="match status" value="1"/>
</dbReference>
<dbReference type="SMART" id="SM00530">
    <property type="entry name" value="HTH_XRE"/>
    <property type="match status" value="1"/>
</dbReference>
<dbReference type="Pfam" id="PF01381">
    <property type="entry name" value="HTH_3"/>
    <property type="match status" value="1"/>
</dbReference>
<protein>
    <submittedName>
        <fullName evidence="3">Helix-turn-helix domain-containing protein</fullName>
    </submittedName>
</protein>
<dbReference type="AlphaFoldDB" id="A0A9Q4AEQ3"/>
<keyword evidence="4" id="KW-1185">Reference proteome</keyword>
<sequence>MDSMRFGEFIATKRKAKKITLRRMAEMLDISPAYLSDIEKSRRNPPDINILKKIAKILNLTEEDIYTMFDLAGKDRNEVSPDLPEYIMDKPVVRAALRKANRQGATDKDWEEFIKKLDKK</sequence>
<dbReference type="CDD" id="cd00093">
    <property type="entry name" value="HTH_XRE"/>
    <property type="match status" value="1"/>
</dbReference>
<name>A0A9Q4AEQ3_9FIRM</name>
<dbReference type="EMBL" id="JAKNID010000124">
    <property type="protein sequence ID" value="MCG4566129.1"/>
    <property type="molecule type" value="Genomic_DNA"/>
</dbReference>